<evidence type="ECO:0000259" key="1">
    <source>
        <dbReference type="PROSITE" id="PS51464"/>
    </source>
</evidence>
<dbReference type="Pfam" id="PF13580">
    <property type="entry name" value="SIS_2"/>
    <property type="match status" value="1"/>
</dbReference>
<gene>
    <name evidence="2" type="ORF">Thewi_0300</name>
</gene>
<sequence length="206" mass="22463">MENIKKEARKLLDAREAIKKRIRVLNYVDNEMIAKIHLISSEIVECIKNGNKVLTCGNGGSAANAQHITGDIVGRFKRERRGFAGVALTVDTSTLTAIGNDYDYSVVFERQLEGIGKRGDILIALSSSGNSLNVIKAVEKAKRMDIKTIGFLGNNGGKLGELVDISITIPDKESDLCEEFAMALSHIILEEAEAKLCELIDKGVMV</sequence>
<dbReference type="InterPro" id="IPR050099">
    <property type="entry name" value="SIS_GmhA/DiaA_subfam"/>
</dbReference>
<dbReference type="InterPro" id="IPR035461">
    <property type="entry name" value="GmhA/DiaA"/>
</dbReference>
<dbReference type="InterPro" id="IPR046348">
    <property type="entry name" value="SIS_dom_sf"/>
</dbReference>
<dbReference type="InterPro" id="IPR001347">
    <property type="entry name" value="SIS_dom"/>
</dbReference>
<dbReference type="EMBL" id="CP002991">
    <property type="protein sequence ID" value="AEM77801.1"/>
    <property type="molecule type" value="Genomic_DNA"/>
</dbReference>
<keyword evidence="3" id="KW-1185">Reference proteome</keyword>
<evidence type="ECO:0000313" key="2">
    <source>
        <dbReference type="EMBL" id="AEM77801.1"/>
    </source>
</evidence>
<dbReference type="STRING" id="697303.Thewi_0300"/>
<dbReference type="KEGG" id="twi:Thewi_0300"/>
<dbReference type="eggNOG" id="COG0279">
    <property type="taxonomic scope" value="Bacteria"/>
</dbReference>
<accession>G2MSM4</accession>
<evidence type="ECO:0000313" key="3">
    <source>
        <dbReference type="Proteomes" id="UP000008276"/>
    </source>
</evidence>
<dbReference type="PROSITE" id="PS51464">
    <property type="entry name" value="SIS"/>
    <property type="match status" value="1"/>
</dbReference>
<dbReference type="SUPFAM" id="SSF53697">
    <property type="entry name" value="SIS domain"/>
    <property type="match status" value="1"/>
</dbReference>
<dbReference type="GO" id="GO:0097367">
    <property type="term" value="F:carbohydrate derivative binding"/>
    <property type="evidence" value="ECO:0007669"/>
    <property type="project" value="InterPro"/>
</dbReference>
<proteinExistence type="predicted"/>
<dbReference type="PANTHER" id="PTHR30390">
    <property type="entry name" value="SEDOHEPTULOSE 7-PHOSPHATE ISOMERASE / DNAA INITIATOR-ASSOCIATING FACTOR FOR REPLICATION INITIATION"/>
    <property type="match status" value="1"/>
</dbReference>
<dbReference type="CDD" id="cd05006">
    <property type="entry name" value="SIS_GmhA"/>
    <property type="match status" value="1"/>
</dbReference>
<dbReference type="GO" id="GO:1901135">
    <property type="term" value="P:carbohydrate derivative metabolic process"/>
    <property type="evidence" value="ECO:0007669"/>
    <property type="project" value="InterPro"/>
</dbReference>
<dbReference type="Proteomes" id="UP000008276">
    <property type="component" value="Chromosome"/>
</dbReference>
<dbReference type="HOGENOM" id="CLU_080999_4_0_9"/>
<feature type="domain" description="SIS" evidence="1">
    <location>
        <begin position="43"/>
        <end position="202"/>
    </location>
</feature>
<protein>
    <recommendedName>
        <fullName evidence="1">SIS domain-containing protein</fullName>
    </recommendedName>
</protein>
<dbReference type="AlphaFoldDB" id="G2MSM4"/>
<organism evidence="2 3">
    <name type="scientific">Thermoanaerobacter wiegelii Rt8.B1</name>
    <dbReference type="NCBI Taxonomy" id="697303"/>
    <lineage>
        <taxon>Bacteria</taxon>
        <taxon>Bacillati</taxon>
        <taxon>Bacillota</taxon>
        <taxon>Clostridia</taxon>
        <taxon>Thermoanaerobacterales</taxon>
        <taxon>Thermoanaerobacteraceae</taxon>
        <taxon>Thermoanaerobacter</taxon>
    </lineage>
</organism>
<dbReference type="Gene3D" id="3.40.50.10490">
    <property type="entry name" value="Glucose-6-phosphate isomerase like protein, domain 1"/>
    <property type="match status" value="1"/>
</dbReference>
<name>G2MSM4_9THEO</name>
<reference evidence="2 3" key="1">
    <citation type="submission" date="2011-08" db="EMBL/GenBank/DDBJ databases">
        <title>Complete sequence of Thermoanaerobacter wiegelii Rt8.B1.</title>
        <authorList>
            <consortium name="US DOE Joint Genome Institute"/>
            <person name="Lucas S."/>
            <person name="Han J."/>
            <person name="Lapidus A."/>
            <person name="Cheng J.-F."/>
            <person name="Goodwin L."/>
            <person name="Pitluck S."/>
            <person name="Peters L."/>
            <person name="Mikhailova N."/>
            <person name="Zeytun A."/>
            <person name="Daligault H."/>
            <person name="Detter J.C."/>
            <person name="Han C."/>
            <person name="Tapia R."/>
            <person name="Land M."/>
            <person name="Hauser L."/>
            <person name="Kyrpides N."/>
            <person name="Ivanova N."/>
            <person name="Pagani I."/>
            <person name="Hemme C."/>
            <person name="Woyke T."/>
        </authorList>
    </citation>
    <scope>NUCLEOTIDE SEQUENCE [LARGE SCALE GENOMIC DNA]</scope>
    <source>
        <strain evidence="2 3">Rt8.B1</strain>
    </source>
</reference>